<evidence type="ECO:0000259" key="5">
    <source>
        <dbReference type="Pfam" id="PF11960"/>
    </source>
</evidence>
<name>A0ABD2REQ8_9SOLN</name>
<organism evidence="6 9">
    <name type="scientific">Solanum stoloniferum</name>
    <dbReference type="NCBI Taxonomy" id="62892"/>
    <lineage>
        <taxon>Eukaryota</taxon>
        <taxon>Viridiplantae</taxon>
        <taxon>Streptophyta</taxon>
        <taxon>Embryophyta</taxon>
        <taxon>Tracheophyta</taxon>
        <taxon>Spermatophyta</taxon>
        <taxon>Magnoliopsida</taxon>
        <taxon>eudicotyledons</taxon>
        <taxon>Gunneridae</taxon>
        <taxon>Pentapetalae</taxon>
        <taxon>asterids</taxon>
        <taxon>lamiids</taxon>
        <taxon>Solanales</taxon>
        <taxon>Solanaceae</taxon>
        <taxon>Solanoideae</taxon>
        <taxon>Solaneae</taxon>
        <taxon>Solanum</taxon>
    </lineage>
</organism>
<dbReference type="Pfam" id="PF11960">
    <property type="entry name" value="DUF3474"/>
    <property type="match status" value="1"/>
</dbReference>
<feature type="transmembrane region" description="Helical" evidence="4">
    <location>
        <begin position="120"/>
        <end position="140"/>
    </location>
</feature>
<evidence type="ECO:0000313" key="8">
    <source>
        <dbReference type="EMBL" id="KAL3339228.1"/>
    </source>
</evidence>
<dbReference type="AlphaFoldDB" id="A0ABD2REQ8"/>
<dbReference type="EMBL" id="JBJKTR010000020">
    <property type="protein sequence ID" value="KAL3329516.1"/>
    <property type="molecule type" value="Genomic_DNA"/>
</dbReference>
<gene>
    <name evidence="7" type="ORF">AABB24_028056</name>
    <name evidence="8" type="ORF">AABB24_028058</name>
    <name evidence="6" type="ORF">AABB24_033722</name>
</gene>
<sequence>MGGGGNMSKIEQKIKVPLSKPPFILSELKKAIPPHCFQRSLVRSFSYVVRDITLVFVLGYIAANYIYVLPSPCNYLAWPIYWFSLGSVFTAIWVIAHECGHHGSFHAFLASEHLYTVPALFFRALDLFLCFWTCILLYTICIQPASSADFQQSWGNLQDLFRMYRG</sequence>
<dbReference type="PANTHER" id="PTHR32100">
    <property type="entry name" value="OMEGA-6 FATTY ACID DESATURASE, CHLOROPLASTIC"/>
    <property type="match status" value="1"/>
</dbReference>
<evidence type="ECO:0000313" key="6">
    <source>
        <dbReference type="EMBL" id="KAL3329516.1"/>
    </source>
</evidence>
<dbReference type="InterPro" id="IPR021863">
    <property type="entry name" value="FAS_N"/>
</dbReference>
<feature type="domain" description="Fatty acid desaturase N-terminal" evidence="5">
    <location>
        <begin position="17"/>
        <end position="58"/>
    </location>
</feature>
<keyword evidence="3" id="KW-0560">Oxidoreductase</keyword>
<dbReference type="InterPro" id="IPR012171">
    <property type="entry name" value="Fatty_acid_desaturase"/>
</dbReference>
<accession>A0ABD2REQ8</accession>
<dbReference type="GO" id="GO:0016020">
    <property type="term" value="C:membrane"/>
    <property type="evidence" value="ECO:0007669"/>
    <property type="project" value="UniProtKB-SubCell"/>
</dbReference>
<protein>
    <recommendedName>
        <fullName evidence="5">Fatty acid desaturase N-terminal domain-containing protein</fullName>
    </recommendedName>
</protein>
<keyword evidence="4" id="KW-0812">Transmembrane</keyword>
<feature type="transmembrane region" description="Helical" evidence="4">
    <location>
        <begin position="80"/>
        <end position="99"/>
    </location>
</feature>
<evidence type="ECO:0000256" key="4">
    <source>
        <dbReference type="SAM" id="Phobius"/>
    </source>
</evidence>
<reference evidence="6 9" key="1">
    <citation type="submission" date="2024-05" db="EMBL/GenBank/DDBJ databases">
        <title>De novo assembly of an allotetraploid wild potato.</title>
        <authorList>
            <person name="Hosaka A.J."/>
        </authorList>
    </citation>
    <scope>NUCLEOTIDE SEQUENCE [LARGE SCALE GENOMIC DNA]</scope>
    <source>
        <tissue evidence="6">Young leaves</tissue>
    </source>
</reference>
<feature type="transmembrane region" description="Helical" evidence="4">
    <location>
        <begin position="47"/>
        <end position="68"/>
    </location>
</feature>
<evidence type="ECO:0000256" key="1">
    <source>
        <dbReference type="ARBA" id="ARBA00004370"/>
    </source>
</evidence>
<dbReference type="EMBL" id="JBJKTR010000016">
    <property type="protein sequence ID" value="KAL3339228.1"/>
    <property type="molecule type" value="Genomic_DNA"/>
</dbReference>
<evidence type="ECO:0000256" key="2">
    <source>
        <dbReference type="ARBA" id="ARBA00009295"/>
    </source>
</evidence>
<dbReference type="GO" id="GO:0016491">
    <property type="term" value="F:oxidoreductase activity"/>
    <property type="evidence" value="ECO:0007669"/>
    <property type="project" value="UniProtKB-KW"/>
</dbReference>
<evidence type="ECO:0000313" key="7">
    <source>
        <dbReference type="EMBL" id="KAL3339226.1"/>
    </source>
</evidence>
<comment type="subcellular location">
    <subcellularLocation>
        <location evidence="1">Membrane</location>
    </subcellularLocation>
</comment>
<keyword evidence="9" id="KW-1185">Reference proteome</keyword>
<proteinExistence type="inferred from homology"/>
<evidence type="ECO:0000313" key="9">
    <source>
        <dbReference type="Proteomes" id="UP001627284"/>
    </source>
</evidence>
<keyword evidence="4" id="KW-1133">Transmembrane helix</keyword>
<dbReference type="EMBL" id="JBJKTR010000016">
    <property type="protein sequence ID" value="KAL3339226.1"/>
    <property type="molecule type" value="Genomic_DNA"/>
</dbReference>
<evidence type="ECO:0000256" key="3">
    <source>
        <dbReference type="ARBA" id="ARBA00023002"/>
    </source>
</evidence>
<comment type="caution">
    <text evidence="6">The sequence shown here is derived from an EMBL/GenBank/DDBJ whole genome shotgun (WGS) entry which is preliminary data.</text>
</comment>
<dbReference type="Proteomes" id="UP001627284">
    <property type="component" value="Unassembled WGS sequence"/>
</dbReference>
<keyword evidence="4" id="KW-0472">Membrane</keyword>
<comment type="similarity">
    <text evidence="2">Belongs to the fatty acid desaturase type 1 family.</text>
</comment>